<protein>
    <recommendedName>
        <fullName evidence="4">Aspartic peptidase DDI1-type domain-containing protein</fullName>
    </recommendedName>
</protein>
<evidence type="ECO:0000313" key="2">
    <source>
        <dbReference type="EMBL" id="KAD7117406.1"/>
    </source>
</evidence>
<feature type="compositionally biased region" description="Polar residues" evidence="1">
    <location>
        <begin position="27"/>
        <end position="43"/>
    </location>
</feature>
<dbReference type="PANTHER" id="PTHR33067">
    <property type="entry name" value="RNA-DIRECTED DNA POLYMERASE-RELATED"/>
    <property type="match status" value="1"/>
</dbReference>
<evidence type="ECO:0000313" key="3">
    <source>
        <dbReference type="Proteomes" id="UP000326396"/>
    </source>
</evidence>
<name>A0A5N6PWY1_9ASTR</name>
<dbReference type="AlphaFoldDB" id="A0A5N6PWY1"/>
<evidence type="ECO:0008006" key="4">
    <source>
        <dbReference type="Google" id="ProtNLM"/>
    </source>
</evidence>
<gene>
    <name evidence="2" type="ORF">E3N88_04674</name>
</gene>
<accession>A0A5N6PWY1</accession>
<dbReference type="OrthoDB" id="1105819at2759"/>
<reference evidence="2 3" key="1">
    <citation type="submission" date="2019-05" db="EMBL/GenBank/DDBJ databases">
        <title>Mikania micrantha, genome provides insights into the molecular mechanism of rapid growth.</title>
        <authorList>
            <person name="Liu B."/>
        </authorList>
    </citation>
    <scope>NUCLEOTIDE SEQUENCE [LARGE SCALE GENOMIC DNA]</scope>
    <source>
        <strain evidence="2">NLD-2019</strain>
        <tissue evidence="2">Leaf</tissue>
    </source>
</reference>
<dbReference type="PANTHER" id="PTHR33067:SF32">
    <property type="entry name" value="ASPARTIC PEPTIDASE DDI1-TYPE DOMAIN-CONTAINING PROTEIN"/>
    <property type="match status" value="1"/>
</dbReference>
<proteinExistence type="predicted"/>
<dbReference type="Proteomes" id="UP000326396">
    <property type="component" value="Linkage Group LG10"/>
</dbReference>
<organism evidence="2 3">
    <name type="scientific">Mikania micrantha</name>
    <name type="common">bitter vine</name>
    <dbReference type="NCBI Taxonomy" id="192012"/>
    <lineage>
        <taxon>Eukaryota</taxon>
        <taxon>Viridiplantae</taxon>
        <taxon>Streptophyta</taxon>
        <taxon>Embryophyta</taxon>
        <taxon>Tracheophyta</taxon>
        <taxon>Spermatophyta</taxon>
        <taxon>Magnoliopsida</taxon>
        <taxon>eudicotyledons</taxon>
        <taxon>Gunneridae</taxon>
        <taxon>Pentapetalae</taxon>
        <taxon>asterids</taxon>
        <taxon>campanulids</taxon>
        <taxon>Asterales</taxon>
        <taxon>Asteraceae</taxon>
        <taxon>Asteroideae</taxon>
        <taxon>Heliantheae alliance</taxon>
        <taxon>Eupatorieae</taxon>
        <taxon>Mikania</taxon>
    </lineage>
</organism>
<comment type="caution">
    <text evidence="2">The sequence shown here is derived from an EMBL/GenBank/DDBJ whole genome shotgun (WGS) entry which is preliminary data.</text>
</comment>
<evidence type="ECO:0000256" key="1">
    <source>
        <dbReference type="SAM" id="MobiDB-lite"/>
    </source>
</evidence>
<keyword evidence="3" id="KW-1185">Reference proteome</keyword>
<feature type="region of interest" description="Disordered" evidence="1">
    <location>
        <begin position="18"/>
        <end position="44"/>
    </location>
</feature>
<sequence>MRDKAFNALNKQVGQMAEELARRNHETLPSNTQANPAHQGSDSKNLHVNAVSTLSTDGVNELNLKKQDPSRDKRWEIFEQVKINLPLLDDIKKVPAHVMFLKRLCTKKRHHKIPNQVELTMNTNVVLSGELPPKLPDPGMPLIAIQIGNFQIDQALLDLGACVSILLGSVYDQYDFGPLKKVDTTVVLANHTSTLPRGMLSDVIVKNECSKTNIVDRCDFLSKEDITKEECFTLHWSEVAKVEQPKDDKDAEKKGASKDDGWIPKWRRTKNEKKAKSLEFDEEQVRLKMFGSNWETWKDLPESRKLYFVGYEAGDSLFRPP</sequence>
<dbReference type="EMBL" id="SZYD01000002">
    <property type="protein sequence ID" value="KAD7117406.1"/>
    <property type="molecule type" value="Genomic_DNA"/>
</dbReference>